<dbReference type="EMBL" id="QVEU01000001">
    <property type="protein sequence ID" value="RGB77984.1"/>
    <property type="molecule type" value="Genomic_DNA"/>
</dbReference>
<dbReference type="OrthoDB" id="2454451at2"/>
<feature type="compositionally biased region" description="Basic and acidic residues" evidence="1">
    <location>
        <begin position="51"/>
        <end position="62"/>
    </location>
</feature>
<evidence type="ECO:0000313" key="2">
    <source>
        <dbReference type="EMBL" id="RGB77984.1"/>
    </source>
</evidence>
<dbReference type="RefSeq" id="WP_117520076.1">
    <property type="nucleotide sequence ID" value="NZ_JAGGLS010000001.1"/>
</dbReference>
<name>A0A3E2TKU6_9FIRM</name>
<accession>A0A3E2TKU6</accession>
<sequence length="171" mass="19945">MFKKKKKSDKTIKSFDDWAKQAKQYLDDLEAEANEQSKDKKVYRKFSNNKEVSELFPRESKNKSKKNKKSSNNIDKKTHEGNESIRGSIRGSTMMGAQGDPVNPDLRRRLAEKKAKDRQKEREEAYTRKKEAYALKKSKANHNALKKKKELKKAILYAEILSPPLSKRKNR</sequence>
<dbReference type="Proteomes" id="UP000261011">
    <property type="component" value="Unassembled WGS sequence"/>
</dbReference>
<protein>
    <submittedName>
        <fullName evidence="2">Uncharacterized protein</fullName>
    </submittedName>
</protein>
<dbReference type="AlphaFoldDB" id="A0A3E2TKU6"/>
<evidence type="ECO:0000256" key="1">
    <source>
        <dbReference type="SAM" id="MobiDB-lite"/>
    </source>
</evidence>
<feature type="compositionally biased region" description="Basic and acidic residues" evidence="1">
    <location>
        <begin position="105"/>
        <end position="129"/>
    </location>
</feature>
<feature type="region of interest" description="Disordered" evidence="1">
    <location>
        <begin position="32"/>
        <end position="129"/>
    </location>
</feature>
<organism evidence="2 3">
    <name type="scientific">Anaerococcus nagyae</name>
    <dbReference type="NCBI Taxonomy" id="1755241"/>
    <lineage>
        <taxon>Bacteria</taxon>
        <taxon>Bacillati</taxon>
        <taxon>Bacillota</taxon>
        <taxon>Tissierellia</taxon>
        <taxon>Tissierellales</taxon>
        <taxon>Peptoniphilaceae</taxon>
        <taxon>Anaerococcus</taxon>
    </lineage>
</organism>
<gene>
    <name evidence="2" type="ORF">DXA39_00620</name>
</gene>
<proteinExistence type="predicted"/>
<comment type="caution">
    <text evidence="2">The sequence shown here is derived from an EMBL/GenBank/DDBJ whole genome shotgun (WGS) entry which is preliminary data.</text>
</comment>
<feature type="compositionally biased region" description="Basic and acidic residues" evidence="1">
    <location>
        <begin position="74"/>
        <end position="83"/>
    </location>
</feature>
<reference evidence="2 3" key="1">
    <citation type="submission" date="2018-08" db="EMBL/GenBank/DDBJ databases">
        <title>A genome reference for cultivated species of the human gut microbiota.</title>
        <authorList>
            <person name="Zou Y."/>
            <person name="Xue W."/>
            <person name="Luo G."/>
        </authorList>
    </citation>
    <scope>NUCLEOTIDE SEQUENCE [LARGE SCALE GENOMIC DNA]</scope>
    <source>
        <strain evidence="2 3">OF01-3</strain>
    </source>
</reference>
<evidence type="ECO:0000313" key="3">
    <source>
        <dbReference type="Proteomes" id="UP000261011"/>
    </source>
</evidence>
<keyword evidence="3" id="KW-1185">Reference proteome</keyword>